<name>A0A8K1GJY8_9PASS</name>
<proteinExistence type="predicted"/>
<accession>A0A8K1GJY8</accession>
<gene>
    <name evidence="1" type="ORF">HGM15179_007730</name>
</gene>
<evidence type="ECO:0000313" key="1">
    <source>
        <dbReference type="EMBL" id="TRZ19402.1"/>
    </source>
</evidence>
<evidence type="ECO:0000313" key="2">
    <source>
        <dbReference type="Proteomes" id="UP000796761"/>
    </source>
</evidence>
<dbReference type="Proteomes" id="UP000796761">
    <property type="component" value="Unassembled WGS sequence"/>
</dbReference>
<organism evidence="1 2">
    <name type="scientific">Zosterops borbonicus</name>
    <dbReference type="NCBI Taxonomy" id="364589"/>
    <lineage>
        <taxon>Eukaryota</taxon>
        <taxon>Metazoa</taxon>
        <taxon>Chordata</taxon>
        <taxon>Craniata</taxon>
        <taxon>Vertebrata</taxon>
        <taxon>Euteleostomi</taxon>
        <taxon>Archelosauria</taxon>
        <taxon>Archosauria</taxon>
        <taxon>Dinosauria</taxon>
        <taxon>Saurischia</taxon>
        <taxon>Theropoda</taxon>
        <taxon>Coelurosauria</taxon>
        <taxon>Aves</taxon>
        <taxon>Neognathae</taxon>
        <taxon>Neoaves</taxon>
        <taxon>Telluraves</taxon>
        <taxon>Australaves</taxon>
        <taxon>Passeriformes</taxon>
        <taxon>Sylvioidea</taxon>
        <taxon>Zosteropidae</taxon>
        <taxon>Zosterops</taxon>
    </lineage>
</organism>
<keyword evidence="2" id="KW-1185">Reference proteome</keyword>
<dbReference type="AlphaFoldDB" id="A0A8K1GJY8"/>
<sequence>EERMATLVKKSLMFEELLLGRLYIGFFKRRNEVCSDLLRRSFYQRTIVITHFLNVDLRVLWQRLPKK</sequence>
<comment type="caution">
    <text evidence="1">The sequence shown here is derived from an EMBL/GenBank/DDBJ whole genome shotgun (WGS) entry which is preliminary data.</text>
</comment>
<protein>
    <submittedName>
        <fullName evidence="1">Uncharacterized protein</fullName>
    </submittedName>
</protein>
<reference evidence="1" key="1">
    <citation type="submission" date="2019-04" db="EMBL/GenBank/DDBJ databases">
        <title>Genome assembly of Zosterops borbonicus 15179.</title>
        <authorList>
            <person name="Leroy T."/>
            <person name="Anselmetti Y."/>
            <person name="Tilak M.-K."/>
            <person name="Nabholz B."/>
        </authorList>
    </citation>
    <scope>NUCLEOTIDE SEQUENCE</scope>
    <source>
        <strain evidence="1">HGM_15179</strain>
        <tissue evidence="1">Muscle</tissue>
    </source>
</reference>
<feature type="non-terminal residue" evidence="1">
    <location>
        <position position="1"/>
    </location>
</feature>
<dbReference type="EMBL" id="SWJQ01000186">
    <property type="protein sequence ID" value="TRZ19402.1"/>
    <property type="molecule type" value="Genomic_DNA"/>
</dbReference>
<feature type="non-terminal residue" evidence="1">
    <location>
        <position position="67"/>
    </location>
</feature>